<dbReference type="InterPro" id="IPR006310">
    <property type="entry name" value="DinG"/>
</dbReference>
<dbReference type="InterPro" id="IPR014013">
    <property type="entry name" value="Helic_SF1/SF2_ATP-bd_DinG/Rad3"/>
</dbReference>
<dbReference type="Pfam" id="PF13307">
    <property type="entry name" value="Helicase_C_2"/>
    <property type="match status" value="1"/>
</dbReference>
<comment type="caution">
    <text evidence="12">The sequence shown here is derived from an EMBL/GenBank/DDBJ whole genome shotgun (WGS) entry which is preliminary data.</text>
</comment>
<dbReference type="InterPro" id="IPR027417">
    <property type="entry name" value="P-loop_NTPase"/>
</dbReference>
<keyword evidence="2 8" id="KW-0540">Nuclease</keyword>
<dbReference type="CDD" id="cd06127">
    <property type="entry name" value="DEDDh"/>
    <property type="match status" value="1"/>
</dbReference>
<evidence type="ECO:0000313" key="12">
    <source>
        <dbReference type="EMBL" id="MDQ0225136.1"/>
    </source>
</evidence>
<dbReference type="Pfam" id="PF00270">
    <property type="entry name" value="DEAD"/>
    <property type="match status" value="1"/>
</dbReference>
<keyword evidence="4 8" id="KW-0378">Hydrolase</keyword>
<dbReference type="NCBIfam" id="TIGR00573">
    <property type="entry name" value="dnaq"/>
    <property type="match status" value="1"/>
</dbReference>
<keyword evidence="3 8" id="KW-0547">Nucleotide-binding</keyword>
<dbReference type="EMBL" id="JAUSTZ010000002">
    <property type="protein sequence ID" value="MDQ0225136.1"/>
    <property type="molecule type" value="Genomic_DNA"/>
</dbReference>
<sequence>MNEQRFVVVDLETTGNSPKKGDKIIQIAAIVLENDQIVDKFVSFVNPLQKIPPFIEQLTGITNEMVDKAPTFEEIAEKIQSLLTNSTFVAHNVYFDLSFLQEELLSCGLQFNGPILDTVELSRIAFPTKKSYKLSDLSDEFDMLHENPHRADSDAEVTAELFIQILEKFKSLPIITLQQLSRLSRSFISDLEDVLEDIIAEKLVNIEKQNHHHLEIIRTLAIKNRSQMVEANQDIDDQIGIGIEEIISHFKNSRDKFTKDYITFRVRDEQLVMMKEIYDDFSSHQHSLIEATTGSGKTLAYLVPSILYAKKQKRPIIVSTYTTTLQEQMLDHDVPFLEKVMPFSFNATILKGQSHYLCLQKFEQALKEPEDNYDFILTKSQILIWITETETGDVDELNLPSGGKALWSQLHVDHSSFNKNPFVAYCYYQHAKQRALKANLIITNHAMLISDFVYDQKILPDYQEIIIDEAHHFHLVASEQLGVKFSYLEIHNLINRLGTSQTNGILQKFIKMNEINFGNQSPIFKIDQLVQELQDESHQFFSAIHAFVLSKTKDSSINRISYRLELEIENNRTWNAILELAKRVSFLLTDIVKIMNKSLQVHMKESDLSIKDKIILEDYKAMISRINEYKDKLNAILFSQSDSTVSWIEIDSKGAKNAASIYSQPLDISEFLADHFFANKKSAILTSATLAVKHSFSYMTDAVGLTDFYPKQLQLKSPFNYKKQVKLFIPTDMPHVNEVSLDDFSEAIAANIGSVAQITDGKILALFTSYEMLKKTYQLLKEDETLEDFMILGQGTGSGSRLRLTKNFKQFDKAILLGTNSFWEGVDFPGEELTALMIVRLPFASPDNPIVAAKSEQFKRQGKNAFYDYSLPEAILRFKQGFGRLIRSEDDRGILFVLDHRIITTKYGKDFLSSIPELEIEKNPMHLLTHSIEKWMNRD</sequence>
<evidence type="ECO:0000256" key="3">
    <source>
        <dbReference type="ARBA" id="ARBA00022741"/>
    </source>
</evidence>
<dbReference type="InterPro" id="IPR036397">
    <property type="entry name" value="RNaseH_sf"/>
</dbReference>
<comment type="cofactor">
    <cofactor evidence="1">
        <name>[4Fe-4S] cluster</name>
        <dbReference type="ChEBI" id="CHEBI:49883"/>
    </cofactor>
</comment>
<keyword evidence="6 8" id="KW-0067">ATP-binding</keyword>
<comment type="function">
    <text evidence="8 9">3'-5' exonuclease.</text>
</comment>
<feature type="binding site" evidence="8">
    <location>
        <begin position="291"/>
        <end position="298"/>
    </location>
    <ligand>
        <name>ATP</name>
        <dbReference type="ChEBI" id="CHEBI:30616"/>
    </ligand>
</feature>
<dbReference type="Gene3D" id="3.40.50.300">
    <property type="entry name" value="P-loop containing nucleotide triphosphate hydrolases"/>
    <property type="match status" value="2"/>
</dbReference>
<dbReference type="SMART" id="SM00487">
    <property type="entry name" value="DEXDc"/>
    <property type="match status" value="1"/>
</dbReference>
<keyword evidence="5 8" id="KW-0269">Exonuclease</keyword>
<dbReference type="InterPro" id="IPR011545">
    <property type="entry name" value="DEAD/DEAH_box_helicase_dom"/>
</dbReference>
<gene>
    <name evidence="8 9" type="primary">dinG</name>
    <name evidence="12" type="ORF">J2S02_001465</name>
</gene>
<dbReference type="PROSITE" id="PS51192">
    <property type="entry name" value="HELICASE_ATP_BIND_1"/>
    <property type="match status" value="1"/>
</dbReference>
<organism evidence="12 13">
    <name type="scientific">Metabacillus niabensis</name>
    <dbReference type="NCBI Taxonomy" id="324854"/>
    <lineage>
        <taxon>Bacteria</taxon>
        <taxon>Bacillati</taxon>
        <taxon>Bacillota</taxon>
        <taxon>Bacilli</taxon>
        <taxon>Bacillales</taxon>
        <taxon>Bacillaceae</taxon>
        <taxon>Metabacillus</taxon>
    </lineage>
</organism>
<evidence type="ECO:0000313" key="13">
    <source>
        <dbReference type="Proteomes" id="UP001232245"/>
    </source>
</evidence>
<dbReference type="Gene3D" id="3.30.420.10">
    <property type="entry name" value="Ribonuclease H-like superfamily/Ribonuclease H"/>
    <property type="match status" value="1"/>
</dbReference>
<dbReference type="PANTHER" id="PTHR11472:SF34">
    <property type="entry name" value="REGULATOR OF TELOMERE ELONGATION HELICASE 1"/>
    <property type="match status" value="1"/>
</dbReference>
<dbReference type="Pfam" id="PF00929">
    <property type="entry name" value="RNase_T"/>
    <property type="match status" value="1"/>
</dbReference>
<keyword evidence="12" id="KW-0347">Helicase</keyword>
<dbReference type="InterPro" id="IPR045028">
    <property type="entry name" value="DinG/Rad3-like"/>
</dbReference>
<feature type="domain" description="Helicase ATP-binding" evidence="11">
    <location>
        <begin position="256"/>
        <end position="533"/>
    </location>
</feature>
<evidence type="ECO:0000256" key="2">
    <source>
        <dbReference type="ARBA" id="ARBA00022722"/>
    </source>
</evidence>
<dbReference type="SUPFAM" id="SSF52540">
    <property type="entry name" value="P-loop containing nucleoside triphosphate hydrolases"/>
    <property type="match status" value="2"/>
</dbReference>
<protein>
    <recommendedName>
        <fullName evidence="8 9">3'-5' exonuclease DinG</fullName>
        <ecNumber evidence="8 9">3.1.-.-</ecNumber>
    </recommendedName>
</protein>
<feature type="domain" description="Helicase ATP-binding" evidence="10">
    <location>
        <begin position="278"/>
        <end position="521"/>
    </location>
</feature>
<dbReference type="InterPro" id="IPR006555">
    <property type="entry name" value="ATP-dep_Helicase_C"/>
</dbReference>
<evidence type="ECO:0000256" key="6">
    <source>
        <dbReference type="ARBA" id="ARBA00022840"/>
    </source>
</evidence>
<dbReference type="HAMAP" id="MF_02206">
    <property type="entry name" value="DinG_exonucl"/>
    <property type="match status" value="1"/>
</dbReference>
<dbReference type="Proteomes" id="UP001232245">
    <property type="component" value="Unassembled WGS sequence"/>
</dbReference>
<dbReference type="InterPro" id="IPR012337">
    <property type="entry name" value="RNaseH-like_sf"/>
</dbReference>
<dbReference type="InterPro" id="IPR013520">
    <property type="entry name" value="Ribonucl_H"/>
</dbReference>
<evidence type="ECO:0000259" key="11">
    <source>
        <dbReference type="PROSITE" id="PS51193"/>
    </source>
</evidence>
<comment type="similarity">
    <text evidence="8 9">Belongs to the helicase family. DinG subfamily. Type 2 sub-subfamily.</text>
</comment>
<dbReference type="RefSeq" id="WP_307190611.1">
    <property type="nucleotide sequence ID" value="NZ_JAUSTZ010000002.1"/>
</dbReference>
<comment type="catalytic activity">
    <reaction evidence="7">
        <text>ATP + H2O = ADP + phosphate + H(+)</text>
        <dbReference type="Rhea" id="RHEA:13065"/>
        <dbReference type="ChEBI" id="CHEBI:15377"/>
        <dbReference type="ChEBI" id="CHEBI:15378"/>
        <dbReference type="ChEBI" id="CHEBI:30616"/>
        <dbReference type="ChEBI" id="CHEBI:43474"/>
        <dbReference type="ChEBI" id="CHEBI:456216"/>
        <dbReference type="EC" id="5.6.2.3"/>
    </reaction>
</comment>
<evidence type="ECO:0000259" key="10">
    <source>
        <dbReference type="PROSITE" id="PS51192"/>
    </source>
</evidence>
<accession>A0ABT9YYS1</accession>
<dbReference type="NCBIfam" id="NF005981">
    <property type="entry name" value="PRK08074.1"/>
    <property type="match status" value="1"/>
</dbReference>
<dbReference type="NCBIfam" id="TIGR01407">
    <property type="entry name" value="dinG_rel"/>
    <property type="match status" value="1"/>
</dbReference>
<dbReference type="SUPFAM" id="SSF53098">
    <property type="entry name" value="Ribonuclease H-like"/>
    <property type="match status" value="1"/>
</dbReference>
<dbReference type="EC" id="3.1.-.-" evidence="8 9"/>
<dbReference type="PROSITE" id="PS51193">
    <property type="entry name" value="HELICASE_ATP_BIND_2"/>
    <property type="match status" value="1"/>
</dbReference>
<reference evidence="12 13" key="1">
    <citation type="submission" date="2023-07" db="EMBL/GenBank/DDBJ databases">
        <title>Genomic Encyclopedia of Type Strains, Phase IV (KMG-IV): sequencing the most valuable type-strain genomes for metagenomic binning, comparative biology and taxonomic classification.</title>
        <authorList>
            <person name="Goeker M."/>
        </authorList>
    </citation>
    <scope>NUCLEOTIDE SEQUENCE [LARGE SCALE GENOMIC DNA]</scope>
    <source>
        <strain evidence="12 13">DSM 17723</strain>
    </source>
</reference>
<keyword evidence="13" id="KW-1185">Reference proteome</keyword>
<feature type="short sequence motif" description="DEAH box" evidence="8">
    <location>
        <begin position="468"/>
        <end position="471"/>
    </location>
</feature>
<dbReference type="SMART" id="SM00491">
    <property type="entry name" value="HELICc2"/>
    <property type="match status" value="1"/>
</dbReference>
<dbReference type="GO" id="GO:0016787">
    <property type="term" value="F:hydrolase activity"/>
    <property type="evidence" value="ECO:0007669"/>
    <property type="project" value="UniProtKB-KW"/>
</dbReference>
<dbReference type="InterPro" id="IPR006054">
    <property type="entry name" value="DnaQ"/>
</dbReference>
<evidence type="ECO:0000256" key="5">
    <source>
        <dbReference type="ARBA" id="ARBA00022839"/>
    </source>
</evidence>
<evidence type="ECO:0000256" key="9">
    <source>
        <dbReference type="RuleBase" id="RU364106"/>
    </source>
</evidence>
<dbReference type="SMART" id="SM00479">
    <property type="entry name" value="EXOIII"/>
    <property type="match status" value="1"/>
</dbReference>
<proteinExistence type="inferred from homology"/>
<dbReference type="InterPro" id="IPR014001">
    <property type="entry name" value="Helicase_ATP-bd"/>
</dbReference>
<evidence type="ECO:0000256" key="4">
    <source>
        <dbReference type="ARBA" id="ARBA00022801"/>
    </source>
</evidence>
<dbReference type="GO" id="GO:0003678">
    <property type="term" value="F:DNA helicase activity"/>
    <property type="evidence" value="ECO:0007669"/>
    <property type="project" value="UniProtKB-EC"/>
</dbReference>
<evidence type="ECO:0000256" key="8">
    <source>
        <dbReference type="HAMAP-Rule" id="MF_02206"/>
    </source>
</evidence>
<evidence type="ECO:0000256" key="1">
    <source>
        <dbReference type="ARBA" id="ARBA00001966"/>
    </source>
</evidence>
<name>A0ABT9YYS1_9BACI</name>
<dbReference type="PANTHER" id="PTHR11472">
    <property type="entry name" value="DNA REPAIR DEAD HELICASE RAD3/XP-D SUBFAMILY MEMBER"/>
    <property type="match status" value="1"/>
</dbReference>
<evidence type="ECO:0000256" key="7">
    <source>
        <dbReference type="ARBA" id="ARBA00048954"/>
    </source>
</evidence>